<dbReference type="EMBL" id="JAJEPR010000009">
    <property type="protein sequence ID" value="MCC2189590.1"/>
    <property type="molecule type" value="Genomic_DNA"/>
</dbReference>
<accession>A0AAE3DS78</accession>
<sequence length="175" mass="19346">MKEQLEKWKEMLKTGGKNRWAVFLLAGLLLLVISLPTGEEKRAPVLQTEAADEKSVSQAEELAERLEKVLSRVSGVGKTKVLVTLKSDGKRLVEKDSTTREDSSESRDQEENTVYEKNGSGQEKPYVSETMEPEVSGVLVVAEGGDDPVTVREITEAVQALFGIEAHKIKVMKMD</sequence>
<feature type="compositionally biased region" description="Basic and acidic residues" evidence="1">
    <location>
        <begin position="92"/>
        <end position="110"/>
    </location>
</feature>
<evidence type="ECO:0000313" key="2">
    <source>
        <dbReference type="EMBL" id="MCC2189590.1"/>
    </source>
</evidence>
<dbReference type="AlphaFoldDB" id="A0AAE3DS78"/>
<organism evidence="2 3">
    <name type="scientific">Fusicatenibacter faecihominis</name>
    <dbReference type="NCBI Taxonomy" id="2881276"/>
    <lineage>
        <taxon>Bacteria</taxon>
        <taxon>Bacillati</taxon>
        <taxon>Bacillota</taxon>
        <taxon>Clostridia</taxon>
        <taxon>Lachnospirales</taxon>
        <taxon>Lachnospiraceae</taxon>
        <taxon>Fusicatenibacter</taxon>
    </lineage>
</organism>
<dbReference type="RefSeq" id="WP_227614910.1">
    <property type="nucleotide sequence ID" value="NZ_JAJEPR010000009.1"/>
</dbReference>
<gene>
    <name evidence="2" type="ORF">LKD71_07195</name>
</gene>
<name>A0AAE3DS78_9FIRM</name>
<comment type="caution">
    <text evidence="2">The sequence shown here is derived from an EMBL/GenBank/DDBJ whole genome shotgun (WGS) entry which is preliminary data.</text>
</comment>
<reference evidence="2 3" key="1">
    <citation type="submission" date="2021-10" db="EMBL/GenBank/DDBJ databases">
        <title>Anaerobic single-cell dispensing facilitates the cultivation of human gut bacteria.</title>
        <authorList>
            <person name="Afrizal A."/>
        </authorList>
    </citation>
    <scope>NUCLEOTIDE SEQUENCE [LARGE SCALE GENOMIC DNA]</scope>
    <source>
        <strain evidence="2 3">CLA-AA-H277</strain>
    </source>
</reference>
<evidence type="ECO:0000256" key="1">
    <source>
        <dbReference type="SAM" id="MobiDB-lite"/>
    </source>
</evidence>
<protein>
    <submittedName>
        <fullName evidence="2">Stage III sporulation protein AG</fullName>
    </submittedName>
</protein>
<evidence type="ECO:0000313" key="3">
    <source>
        <dbReference type="Proteomes" id="UP001197875"/>
    </source>
</evidence>
<dbReference type="Proteomes" id="UP001197875">
    <property type="component" value="Unassembled WGS sequence"/>
</dbReference>
<proteinExistence type="predicted"/>
<feature type="region of interest" description="Disordered" evidence="1">
    <location>
        <begin position="92"/>
        <end position="126"/>
    </location>
</feature>
<keyword evidence="3" id="KW-1185">Reference proteome</keyword>